<feature type="repeat" description="PPR" evidence="3">
    <location>
        <begin position="903"/>
        <end position="937"/>
    </location>
</feature>
<protein>
    <recommendedName>
        <fullName evidence="5">PROP1-like PPR domain-containing protein</fullName>
    </recommendedName>
</protein>
<reference evidence="6" key="1">
    <citation type="submission" date="2021-01" db="EMBL/GenBank/DDBJ databases">
        <authorList>
            <person name="Corre E."/>
            <person name="Pelletier E."/>
            <person name="Niang G."/>
            <person name="Scheremetjew M."/>
            <person name="Finn R."/>
            <person name="Kale V."/>
            <person name="Holt S."/>
            <person name="Cochrane G."/>
            <person name="Meng A."/>
            <person name="Brown T."/>
            <person name="Cohen L."/>
        </authorList>
    </citation>
    <scope>NUCLEOTIDE SEQUENCE</scope>
    <source>
        <strain evidence="6">CCMP1320</strain>
    </source>
</reference>
<name>A0A7S3QXF3_DUNTE</name>
<gene>
    <name evidence="6" type="ORF">DTER00134_LOCUS10869</name>
</gene>
<feature type="repeat" description="PPR" evidence="3">
    <location>
        <begin position="484"/>
        <end position="514"/>
    </location>
</feature>
<feature type="region of interest" description="Disordered" evidence="4">
    <location>
        <begin position="43"/>
        <end position="62"/>
    </location>
</feature>
<comment type="similarity">
    <text evidence="1">Belongs to the PPR family. P subfamily.</text>
</comment>
<feature type="repeat" description="PPR" evidence="3">
    <location>
        <begin position="837"/>
        <end position="871"/>
    </location>
</feature>
<feature type="region of interest" description="Disordered" evidence="4">
    <location>
        <begin position="595"/>
        <end position="710"/>
    </location>
</feature>
<evidence type="ECO:0000256" key="3">
    <source>
        <dbReference type="PROSITE-ProRule" id="PRU00708"/>
    </source>
</evidence>
<dbReference type="InterPro" id="IPR002885">
    <property type="entry name" value="PPR_rpt"/>
</dbReference>
<feature type="region of interest" description="Disordered" evidence="4">
    <location>
        <begin position="773"/>
        <end position="831"/>
    </location>
</feature>
<feature type="repeat" description="PPR" evidence="3">
    <location>
        <begin position="973"/>
        <end position="1007"/>
    </location>
</feature>
<dbReference type="EMBL" id="HBIP01018416">
    <property type="protein sequence ID" value="CAE0495796.1"/>
    <property type="molecule type" value="Transcribed_RNA"/>
</dbReference>
<feature type="compositionally biased region" description="Low complexity" evidence="4">
    <location>
        <begin position="595"/>
        <end position="613"/>
    </location>
</feature>
<feature type="compositionally biased region" description="Low complexity" evidence="4">
    <location>
        <begin position="786"/>
        <end position="831"/>
    </location>
</feature>
<proteinExistence type="inferred from homology"/>
<dbReference type="Pfam" id="PF17177">
    <property type="entry name" value="PPR_long"/>
    <property type="match status" value="1"/>
</dbReference>
<feature type="compositionally biased region" description="Low complexity" evidence="4">
    <location>
        <begin position="640"/>
        <end position="655"/>
    </location>
</feature>
<evidence type="ECO:0000313" key="6">
    <source>
        <dbReference type="EMBL" id="CAE0495796.1"/>
    </source>
</evidence>
<evidence type="ECO:0000256" key="1">
    <source>
        <dbReference type="ARBA" id="ARBA00007626"/>
    </source>
</evidence>
<keyword evidence="2" id="KW-0677">Repeat</keyword>
<feature type="domain" description="PROP1-like PPR" evidence="5">
    <location>
        <begin position="357"/>
        <end position="515"/>
    </location>
</feature>
<feature type="compositionally biased region" description="Polar residues" evidence="4">
    <location>
        <begin position="662"/>
        <end position="674"/>
    </location>
</feature>
<evidence type="ECO:0000256" key="2">
    <source>
        <dbReference type="ARBA" id="ARBA00022737"/>
    </source>
</evidence>
<evidence type="ECO:0000259" key="5">
    <source>
        <dbReference type="Pfam" id="PF17177"/>
    </source>
</evidence>
<feature type="repeat" description="PPR" evidence="3">
    <location>
        <begin position="340"/>
        <end position="374"/>
    </location>
</feature>
<dbReference type="Pfam" id="PF01535">
    <property type="entry name" value="PPR"/>
    <property type="match status" value="2"/>
</dbReference>
<feature type="compositionally biased region" description="Low complexity" evidence="4">
    <location>
        <begin position="675"/>
        <end position="699"/>
    </location>
</feature>
<dbReference type="PANTHER" id="PTHR47447">
    <property type="entry name" value="OS03G0856100 PROTEIN"/>
    <property type="match status" value="1"/>
</dbReference>
<feature type="repeat" description="PPR" evidence="3">
    <location>
        <begin position="411"/>
        <end position="445"/>
    </location>
</feature>
<organism evidence="6">
    <name type="scientific">Dunaliella tertiolecta</name>
    <name type="common">Green alga</name>
    <dbReference type="NCBI Taxonomy" id="3047"/>
    <lineage>
        <taxon>Eukaryota</taxon>
        <taxon>Viridiplantae</taxon>
        <taxon>Chlorophyta</taxon>
        <taxon>core chlorophytes</taxon>
        <taxon>Chlorophyceae</taxon>
        <taxon>CS clade</taxon>
        <taxon>Chlamydomonadales</taxon>
        <taxon>Dunaliellaceae</taxon>
        <taxon>Dunaliella</taxon>
    </lineage>
</organism>
<dbReference type="InterPro" id="IPR033443">
    <property type="entry name" value="PROP1-like_PPR_dom"/>
</dbReference>
<dbReference type="InterPro" id="IPR011990">
    <property type="entry name" value="TPR-like_helical_dom_sf"/>
</dbReference>
<dbReference type="NCBIfam" id="TIGR00756">
    <property type="entry name" value="PPR"/>
    <property type="match status" value="2"/>
</dbReference>
<evidence type="ECO:0000256" key="4">
    <source>
        <dbReference type="SAM" id="MobiDB-lite"/>
    </source>
</evidence>
<dbReference type="Gene3D" id="1.25.40.10">
    <property type="entry name" value="Tetratricopeptide repeat domain"/>
    <property type="match status" value="4"/>
</dbReference>
<dbReference type="Pfam" id="PF13041">
    <property type="entry name" value="PPR_2"/>
    <property type="match status" value="1"/>
</dbReference>
<dbReference type="PROSITE" id="PS51375">
    <property type="entry name" value="PPR"/>
    <property type="match status" value="6"/>
</dbReference>
<sequence>MALALKLKRMAQKMLLPPPVLATASLPAAQGLVLPLHPFPHQHLRSSSSSLHHHGTNSTTTTASLSAAAAAANAASSCSDWVLPRHPAQPVGVMLGTATTNKEGVVCKASSNNRMPMHRRKARTAAPSLQAALCDPSEGAQGASVQGGARREWDPLSDEGLPRELCALADPSSSVALPPPGTFSPDQLDNWRLDKLVATLGRSRSTWRRSLVLYEWLKASNKPLDDRLCTTLIRVCADHSDAVSALSVYEWMRAPRSAGGAALKPTTYTYTAAMRAALGANLLDRALQVWGDCQVAGLSPDSRMCITYMEVCTRLGQIDRALQMYSQMRNAPANSPMAPTVHAYTAAMRAATEGGRWARALDIWADLRSSGCQATGHAYAAAISACAAGQQWQRAVALFDDMAGVAGIRPDVVSCTALVTALASAGEADKAEAVVQWMLAIGLKPNVRTYTALLTAMGNAQQWVRAVELLFAMQSPEAGNVAPNAYTYSALLKALGEHGQWQLAEALFDHLEQQVLGGGLAANLDLSLTFGGSSSSMAGAGVQAQLAAARARLGALAVAAEALQRQQQDARAVQLQQLQASSAAQLADLQVAGMGMRNSRSSSDSGFASRTGSGAMPAPVPAQAQQPELLPPPPLGRWPSLGSLDGSSSSSLAASEVGRSASRLSNDGSVNSDMSAGSSSLSSQLSSASQSTAGSLGRSASEDSSRSWASPAQLNGLSLDLQLPQQPQQQVAPQLSTPPRRLDASQLQLLQRQQEAATAAAVVPASVPSEDFSLFSSQPLPERSSPAAVQAPPAPIQCQVQQQQQQQQKQQQQPLAGAFSSRAGAPASSAPTGPVLNEVVCGALMLAYERAGKWQDAVGVLQRARSLGLKPNTVMLNTAISAAGKAGQLRVAEALFQSADVPDAITYEAFIAACGIAGAPDKAEMALAKMQGQGFRPREYAYCGLIAAYSLAGQHENALAVRTRAQHEGMQPSVHVYNASLAACERVGRVEMALELLQSMHREGVEPNFVTHQLMAVVGRQGVQSVEQQQMAAATLSAICAAAGSLLIKVGMF</sequence>
<feature type="compositionally biased region" description="Low complexity" evidence="4">
    <location>
        <begin position="46"/>
        <end position="62"/>
    </location>
</feature>
<dbReference type="PANTHER" id="PTHR47447:SF17">
    <property type="entry name" value="OS12G0638900 PROTEIN"/>
    <property type="match status" value="1"/>
</dbReference>
<accession>A0A7S3QXF3</accession>
<dbReference type="AlphaFoldDB" id="A0A7S3QXF3"/>